<evidence type="ECO:0000259" key="1">
    <source>
        <dbReference type="Pfam" id="PF13438"/>
    </source>
</evidence>
<organism evidence="2 3">
    <name type="scientific">Pseudomonas frederiksbergensis</name>
    <dbReference type="NCBI Taxonomy" id="104087"/>
    <lineage>
        <taxon>Bacteria</taxon>
        <taxon>Pseudomonadati</taxon>
        <taxon>Pseudomonadota</taxon>
        <taxon>Gammaproteobacteria</taxon>
        <taxon>Pseudomonadales</taxon>
        <taxon>Pseudomonadaceae</taxon>
        <taxon>Pseudomonas</taxon>
    </lineage>
</organism>
<sequence length="83" mass="9211">MTKVAVETVDWVYRPGFKYSKAAVLLLNLCKKGEYTGDLFSISQPETTENVMSVLDAINTRWGRGTLRLASVPTDPDWACAGR</sequence>
<dbReference type="EMBL" id="MOBP01000005">
    <property type="protein sequence ID" value="RON55934.1"/>
    <property type="molecule type" value="Genomic_DNA"/>
</dbReference>
<accession>A0A423KNF5</accession>
<dbReference type="Proteomes" id="UP000283627">
    <property type="component" value="Unassembled WGS sequence"/>
</dbReference>
<name>A0A423KNF5_9PSED</name>
<dbReference type="AlphaFoldDB" id="A0A423KNF5"/>
<dbReference type="InterPro" id="IPR025188">
    <property type="entry name" value="DUF4113"/>
</dbReference>
<evidence type="ECO:0000313" key="2">
    <source>
        <dbReference type="EMBL" id="RON55934.1"/>
    </source>
</evidence>
<feature type="domain" description="DUF4113" evidence="1">
    <location>
        <begin position="50"/>
        <end position="79"/>
    </location>
</feature>
<protein>
    <recommendedName>
        <fullName evidence="1">DUF4113 domain-containing protein</fullName>
    </recommendedName>
</protein>
<gene>
    <name evidence="2" type="ORF">BK665_08190</name>
</gene>
<dbReference type="Pfam" id="PF13438">
    <property type="entry name" value="DUF4113"/>
    <property type="match status" value="1"/>
</dbReference>
<comment type="caution">
    <text evidence="2">The sequence shown here is derived from an EMBL/GenBank/DDBJ whole genome shotgun (WGS) entry which is preliminary data.</text>
</comment>
<proteinExistence type="predicted"/>
<evidence type="ECO:0000313" key="3">
    <source>
        <dbReference type="Proteomes" id="UP000283627"/>
    </source>
</evidence>
<reference evidence="2 3" key="1">
    <citation type="submission" date="2016-10" db="EMBL/GenBank/DDBJ databases">
        <title>Comparative genome analysis of multiple Pseudomonas spp. focuses on biocontrol and plant growth promoting traits.</title>
        <authorList>
            <person name="Tao X.-Y."/>
            <person name="Taylor C.G."/>
        </authorList>
    </citation>
    <scope>NUCLEOTIDE SEQUENCE [LARGE SCALE GENOMIC DNA]</scope>
    <source>
        <strain evidence="2 3">39A2</strain>
    </source>
</reference>